<protein>
    <submittedName>
        <fullName evidence="2">Uncharacterized protein</fullName>
    </submittedName>
</protein>
<dbReference type="Proteomes" id="UP001244563">
    <property type="component" value="Unassembled WGS sequence"/>
</dbReference>
<dbReference type="EMBL" id="JAUSSW010000025">
    <property type="protein sequence ID" value="MDQ0104821.1"/>
    <property type="molecule type" value="Genomic_DNA"/>
</dbReference>
<sequence>MAKVRSLRFKRTAATVMNLAAVTVFTVMLVITGEPLYWAVVSAVVGVFASYAVLYLDAVFAELRFHRLLRRGNLECWIRCHEPQQNGRRMGWERGLVSFRTPAVDFVRTDPNNSSQEKLFTFLVSGRAEPNLWDPYPNDARWLGRGVRSIQLDTTRGTLDVAGFPEAMERLEKELSLAPAK</sequence>
<feature type="transmembrane region" description="Helical" evidence="1">
    <location>
        <begin position="12"/>
        <end position="31"/>
    </location>
</feature>
<reference evidence="2 3" key="1">
    <citation type="submission" date="2023-07" db="EMBL/GenBank/DDBJ databases">
        <title>Sorghum-associated microbial communities from plants grown in Nebraska, USA.</title>
        <authorList>
            <person name="Schachtman D."/>
        </authorList>
    </citation>
    <scope>NUCLEOTIDE SEQUENCE [LARGE SCALE GENOMIC DNA]</scope>
    <source>
        <strain evidence="2 3">CC523</strain>
    </source>
</reference>
<keyword evidence="1" id="KW-0812">Transmembrane</keyword>
<keyword evidence="3" id="KW-1185">Reference proteome</keyword>
<name>A0ABT9TT07_PAENI</name>
<evidence type="ECO:0000313" key="3">
    <source>
        <dbReference type="Proteomes" id="UP001244563"/>
    </source>
</evidence>
<dbReference type="RefSeq" id="WP_306880009.1">
    <property type="nucleotide sequence ID" value="NZ_JAOTPH010000001.1"/>
</dbReference>
<feature type="transmembrane region" description="Helical" evidence="1">
    <location>
        <begin position="37"/>
        <end position="61"/>
    </location>
</feature>
<accession>A0ABT9TT07</accession>
<evidence type="ECO:0000256" key="1">
    <source>
        <dbReference type="SAM" id="Phobius"/>
    </source>
</evidence>
<evidence type="ECO:0000313" key="2">
    <source>
        <dbReference type="EMBL" id="MDQ0104821.1"/>
    </source>
</evidence>
<comment type="caution">
    <text evidence="2">The sequence shown here is derived from an EMBL/GenBank/DDBJ whole genome shotgun (WGS) entry which is preliminary data.</text>
</comment>
<keyword evidence="1" id="KW-0472">Membrane</keyword>
<keyword evidence="1" id="KW-1133">Transmembrane helix</keyword>
<organism evidence="2 3">
    <name type="scientific">Paenarthrobacter nicotinovorans</name>
    <name type="common">Arthrobacter nicotinovorans</name>
    <dbReference type="NCBI Taxonomy" id="29320"/>
    <lineage>
        <taxon>Bacteria</taxon>
        <taxon>Bacillati</taxon>
        <taxon>Actinomycetota</taxon>
        <taxon>Actinomycetes</taxon>
        <taxon>Micrococcales</taxon>
        <taxon>Micrococcaceae</taxon>
        <taxon>Paenarthrobacter</taxon>
    </lineage>
</organism>
<proteinExistence type="predicted"/>
<gene>
    <name evidence="2" type="ORF">J2T10_004497</name>
</gene>